<dbReference type="RefSeq" id="WP_253653379.1">
    <property type="nucleotide sequence ID" value="NZ_BAAAOE010000001.1"/>
</dbReference>
<name>A0ABT1GYH9_9NOCA</name>
<gene>
    <name evidence="1" type="ORF">LX12_000953</name>
</gene>
<dbReference type="Pfam" id="PF08282">
    <property type="entry name" value="Hydrolase_3"/>
    <property type="match status" value="1"/>
</dbReference>
<dbReference type="SUPFAM" id="SSF56784">
    <property type="entry name" value="HAD-like"/>
    <property type="match status" value="1"/>
</dbReference>
<dbReference type="PANTHER" id="PTHR10000:SF8">
    <property type="entry name" value="HAD SUPERFAMILY HYDROLASE-LIKE, TYPE 3"/>
    <property type="match status" value="1"/>
</dbReference>
<reference evidence="1 2" key="1">
    <citation type="submission" date="2022-06" db="EMBL/GenBank/DDBJ databases">
        <title>Genomic Encyclopedia of Archaeal and Bacterial Type Strains, Phase II (KMG-II): from individual species to whole genera.</title>
        <authorList>
            <person name="Goeker M."/>
        </authorList>
    </citation>
    <scope>NUCLEOTIDE SEQUENCE [LARGE SCALE GENOMIC DNA]</scope>
    <source>
        <strain evidence="1 2">DSM 45037</strain>
    </source>
</reference>
<evidence type="ECO:0008006" key="3">
    <source>
        <dbReference type="Google" id="ProtNLM"/>
    </source>
</evidence>
<dbReference type="InterPro" id="IPR036412">
    <property type="entry name" value="HAD-like_sf"/>
</dbReference>
<proteinExistence type="predicted"/>
<dbReference type="InterPro" id="IPR023214">
    <property type="entry name" value="HAD_sf"/>
</dbReference>
<dbReference type="PANTHER" id="PTHR10000">
    <property type="entry name" value="PHOSPHOSERINE PHOSPHATASE"/>
    <property type="match status" value="1"/>
</dbReference>
<dbReference type="SFLD" id="SFLDS00003">
    <property type="entry name" value="Haloacid_Dehalogenase"/>
    <property type="match status" value="1"/>
</dbReference>
<dbReference type="InterPro" id="IPR006379">
    <property type="entry name" value="HAD-SF_hydro_IIB"/>
</dbReference>
<comment type="caution">
    <text evidence="1">The sequence shown here is derived from an EMBL/GenBank/DDBJ whole genome shotgun (WGS) entry which is preliminary data.</text>
</comment>
<dbReference type="Gene3D" id="3.40.50.1000">
    <property type="entry name" value="HAD superfamily/HAD-like"/>
    <property type="match status" value="1"/>
</dbReference>
<accession>A0ABT1GYH9</accession>
<dbReference type="Gene3D" id="3.30.1240.10">
    <property type="match status" value="1"/>
</dbReference>
<evidence type="ECO:0000313" key="1">
    <source>
        <dbReference type="EMBL" id="MCP2159774.1"/>
    </source>
</evidence>
<evidence type="ECO:0000313" key="2">
    <source>
        <dbReference type="Proteomes" id="UP001205740"/>
    </source>
</evidence>
<organism evidence="1 2">
    <name type="scientific">Williamsia serinedens</name>
    <dbReference type="NCBI Taxonomy" id="391736"/>
    <lineage>
        <taxon>Bacteria</taxon>
        <taxon>Bacillati</taxon>
        <taxon>Actinomycetota</taxon>
        <taxon>Actinomycetes</taxon>
        <taxon>Mycobacteriales</taxon>
        <taxon>Nocardiaceae</taxon>
        <taxon>Williamsia</taxon>
    </lineage>
</organism>
<dbReference type="NCBIfam" id="TIGR00099">
    <property type="entry name" value="Cof-subfamily"/>
    <property type="match status" value="1"/>
</dbReference>
<protein>
    <recommendedName>
        <fullName evidence="3">HAD family hydrolase</fullName>
    </recommendedName>
</protein>
<dbReference type="InterPro" id="IPR000150">
    <property type="entry name" value="Cof"/>
</dbReference>
<keyword evidence="2" id="KW-1185">Reference proteome</keyword>
<dbReference type="Proteomes" id="UP001205740">
    <property type="component" value="Unassembled WGS sequence"/>
</dbReference>
<dbReference type="SFLD" id="SFLDG01140">
    <property type="entry name" value="C2.B:_Phosphomannomutase_and_P"/>
    <property type="match status" value="1"/>
</dbReference>
<dbReference type="NCBIfam" id="TIGR01484">
    <property type="entry name" value="HAD-SF-IIB"/>
    <property type="match status" value="1"/>
</dbReference>
<sequence length="276" mass="29154">MRRHRFGPPSLIVSDVDGTLVDSDDTVRSLTRRTLATAADRGVPFVLATGRPPRWIDEIARQLPHATYAVCANGAIVYDIVHDSILHASTLSTDALAELAEAARRELPGCGLAAERVGDPGEDAASPTFVADPGYEHAWLNPDHIEVGDDEVIAAPAVKLLIRASSMTSGEMAARMRAAVDGRAAITFSTDNGLIEIAQPGIDKSSGLRMLADIASLPTDAVVAFGDMPNDVEMLTWAAHGVAMANAHPAARAAADEVTTSNDDEGVGRVLARWFV</sequence>
<dbReference type="EMBL" id="JAMTCG010000002">
    <property type="protein sequence ID" value="MCP2159774.1"/>
    <property type="molecule type" value="Genomic_DNA"/>
</dbReference>